<dbReference type="PANTHER" id="PTHR38813:SF1">
    <property type="entry name" value="TOXIN RELE1-RELATED"/>
    <property type="match status" value="1"/>
</dbReference>
<dbReference type="EMBL" id="AAXW01000071">
    <property type="protein sequence ID" value="EAZ88677.1"/>
    <property type="molecule type" value="Genomic_DNA"/>
</dbReference>
<reference evidence="2 3" key="1">
    <citation type="submission" date="2007-03" db="EMBL/GenBank/DDBJ databases">
        <authorList>
            <person name="Stal L."/>
            <person name="Ferriera S."/>
            <person name="Johnson J."/>
            <person name="Kravitz S."/>
            <person name="Beeson K."/>
            <person name="Sutton G."/>
            <person name="Rogers Y.-H."/>
            <person name="Friedman R."/>
            <person name="Frazier M."/>
            <person name="Venter J.C."/>
        </authorList>
    </citation>
    <scope>NUCLEOTIDE SEQUENCE [LARGE SCALE GENOMIC DNA]</scope>
    <source>
        <strain evidence="2 3">CCY0110</strain>
    </source>
</reference>
<dbReference type="AlphaFoldDB" id="A3IXW4"/>
<dbReference type="InterPro" id="IPR052747">
    <property type="entry name" value="TA_system_RelE_toxin"/>
</dbReference>
<dbReference type="InterPro" id="IPR035093">
    <property type="entry name" value="RelE/ParE_toxin_dom_sf"/>
</dbReference>
<dbReference type="NCBIfam" id="TIGR02385">
    <property type="entry name" value="RelE_StbE"/>
    <property type="match status" value="1"/>
</dbReference>
<keyword evidence="1" id="KW-1277">Toxin-antitoxin system</keyword>
<dbReference type="SUPFAM" id="SSF143011">
    <property type="entry name" value="RelE-like"/>
    <property type="match status" value="1"/>
</dbReference>
<accession>A3IXW4</accession>
<dbReference type="RefSeq" id="WP_008278224.1">
    <property type="nucleotide sequence ID" value="NZ_AAXW01000071.1"/>
</dbReference>
<dbReference type="eggNOG" id="COG2026">
    <property type="taxonomic scope" value="Bacteria"/>
</dbReference>
<comment type="caution">
    <text evidence="2">The sequence shown here is derived from an EMBL/GenBank/DDBJ whole genome shotgun (WGS) entry which is preliminary data.</text>
</comment>
<evidence type="ECO:0000256" key="1">
    <source>
        <dbReference type="ARBA" id="ARBA00022649"/>
    </source>
</evidence>
<evidence type="ECO:0000313" key="2">
    <source>
        <dbReference type="EMBL" id="EAZ88677.1"/>
    </source>
</evidence>
<evidence type="ECO:0000313" key="3">
    <source>
        <dbReference type="Proteomes" id="UP000003781"/>
    </source>
</evidence>
<keyword evidence="3" id="KW-1185">Reference proteome</keyword>
<evidence type="ECO:0008006" key="4">
    <source>
        <dbReference type="Google" id="ProtNLM"/>
    </source>
</evidence>
<dbReference type="Pfam" id="PF05016">
    <property type="entry name" value="ParE_toxin"/>
    <property type="match status" value="1"/>
</dbReference>
<protein>
    <recommendedName>
        <fullName evidence="4">Plasmid stabilization system</fullName>
    </recommendedName>
</protein>
<dbReference type="Proteomes" id="UP000003781">
    <property type="component" value="Unassembled WGS sequence"/>
</dbReference>
<organism evidence="2 3">
    <name type="scientific">Crocosphaera chwakensis CCY0110</name>
    <dbReference type="NCBI Taxonomy" id="391612"/>
    <lineage>
        <taxon>Bacteria</taxon>
        <taxon>Bacillati</taxon>
        <taxon>Cyanobacteriota</taxon>
        <taxon>Cyanophyceae</taxon>
        <taxon>Oscillatoriophycideae</taxon>
        <taxon>Chroococcales</taxon>
        <taxon>Aphanothecaceae</taxon>
        <taxon>Crocosphaera</taxon>
        <taxon>Crocosphaera chwakensis</taxon>
    </lineage>
</organism>
<dbReference type="OrthoDB" id="428492at2"/>
<name>A3IXW4_9CHRO</name>
<gene>
    <name evidence="2" type="ORF">CY0110_12382</name>
</gene>
<dbReference type="InterPro" id="IPR007712">
    <property type="entry name" value="RelE/ParE_toxin"/>
</dbReference>
<dbReference type="Gene3D" id="3.30.2310.20">
    <property type="entry name" value="RelE-like"/>
    <property type="match status" value="1"/>
</dbReference>
<dbReference type="PANTHER" id="PTHR38813">
    <property type="match status" value="1"/>
</dbReference>
<sequence length="85" mass="10128">MYKVVLTRKAKAFYANADKVLARKIAKSFDILEQTPYQHPNIKFLKGELKGYYRYRVGDYRIIYEIDDQIIQVIVIKIAHRSQVY</sequence>
<proteinExistence type="predicted"/>